<organism evidence="2 3">
    <name type="scientific">Dactylellina haptotyla (strain CBS 200.50)</name>
    <name type="common">Nematode-trapping fungus</name>
    <name type="synonym">Monacrosporium haptotylum</name>
    <dbReference type="NCBI Taxonomy" id="1284197"/>
    <lineage>
        <taxon>Eukaryota</taxon>
        <taxon>Fungi</taxon>
        <taxon>Dikarya</taxon>
        <taxon>Ascomycota</taxon>
        <taxon>Pezizomycotina</taxon>
        <taxon>Orbiliomycetes</taxon>
        <taxon>Orbiliales</taxon>
        <taxon>Orbiliaceae</taxon>
        <taxon>Dactylellina</taxon>
    </lineage>
</organism>
<name>S8ABK7_DACHA</name>
<keyword evidence="3" id="KW-1185">Reference proteome</keyword>
<proteinExistence type="predicted"/>
<dbReference type="AlphaFoldDB" id="S8ABK7"/>
<reference evidence="2 3" key="1">
    <citation type="journal article" date="2013" name="PLoS Genet.">
        <title>Genomic mechanisms accounting for the adaptation to parasitism in nematode-trapping fungi.</title>
        <authorList>
            <person name="Meerupati T."/>
            <person name="Andersson K.M."/>
            <person name="Friman E."/>
            <person name="Kumar D."/>
            <person name="Tunlid A."/>
            <person name="Ahren D."/>
        </authorList>
    </citation>
    <scope>NUCLEOTIDE SEQUENCE [LARGE SCALE GENOMIC DNA]</scope>
    <source>
        <strain evidence="2 3">CBS 200.50</strain>
    </source>
</reference>
<evidence type="ECO:0000256" key="1">
    <source>
        <dbReference type="SAM" id="MobiDB-lite"/>
    </source>
</evidence>
<dbReference type="HOGENOM" id="CLU_1026800_0_0_1"/>
<accession>S8ABK7</accession>
<evidence type="ECO:0000313" key="3">
    <source>
        <dbReference type="Proteomes" id="UP000015100"/>
    </source>
</evidence>
<dbReference type="OrthoDB" id="422827at2759"/>
<evidence type="ECO:0000313" key="2">
    <source>
        <dbReference type="EMBL" id="EPS38511.1"/>
    </source>
</evidence>
<gene>
    <name evidence="2" type="ORF">H072_7745</name>
</gene>
<sequence>MSYHHQHPYLHSSVLPTLVSMEGRKAPRPLSEATSIASSIDFEDPVVYQMSQNRLSKAPTYRYSTYDNMDLPEDAEDEDEYIIDDIREEDEDEEDESGLPVEDSLYNKTLRMNNWLSDGARDSVGSDGMKTASSCDEAKTPTTPPLSMDFGAAPQMSMKRSTVGPRGPHLFSSMFLPAHQSEEHLEEEEYLSPISPVRESSYSSPYSRKSPVGSQHSLLQVPQPLSRQHLNVDVHERPISAMSVALDSVEETEIENWSPVQVCDWMSGLGF</sequence>
<dbReference type="Proteomes" id="UP000015100">
    <property type="component" value="Unassembled WGS sequence"/>
</dbReference>
<reference evidence="3" key="2">
    <citation type="submission" date="2013-04" db="EMBL/GenBank/DDBJ databases">
        <title>Genomic mechanisms accounting for the adaptation to parasitism in nematode-trapping fungi.</title>
        <authorList>
            <person name="Ahren D.G."/>
        </authorList>
    </citation>
    <scope>NUCLEOTIDE SEQUENCE [LARGE SCALE GENOMIC DNA]</scope>
    <source>
        <strain evidence="3">CBS 200.50</strain>
    </source>
</reference>
<feature type="region of interest" description="Disordered" evidence="1">
    <location>
        <begin position="119"/>
        <end position="150"/>
    </location>
</feature>
<protein>
    <submittedName>
        <fullName evidence="2">Uncharacterized protein</fullName>
    </submittedName>
</protein>
<comment type="caution">
    <text evidence="2">The sequence shown here is derived from an EMBL/GenBank/DDBJ whole genome shotgun (WGS) entry which is preliminary data.</text>
</comment>
<dbReference type="EMBL" id="AQGS01000545">
    <property type="protein sequence ID" value="EPS38511.1"/>
    <property type="molecule type" value="Genomic_DNA"/>
</dbReference>